<comment type="caution">
    <text evidence="1">The sequence shown here is derived from an EMBL/GenBank/DDBJ whole genome shotgun (WGS) entry which is preliminary data.</text>
</comment>
<evidence type="ECO:0000313" key="1">
    <source>
        <dbReference type="EMBL" id="KAH0220719.1"/>
    </source>
</evidence>
<dbReference type="OrthoDB" id="5339038at2759"/>
<gene>
    <name evidence="1" type="ORF">KCV03_g5449</name>
</gene>
<organism evidence="1 2">
    <name type="scientific">Aureobasidium melanogenum</name>
    <name type="common">Aureobasidium pullulans var. melanogenum</name>
    <dbReference type="NCBI Taxonomy" id="46634"/>
    <lineage>
        <taxon>Eukaryota</taxon>
        <taxon>Fungi</taxon>
        <taxon>Dikarya</taxon>
        <taxon>Ascomycota</taxon>
        <taxon>Pezizomycotina</taxon>
        <taxon>Dothideomycetes</taxon>
        <taxon>Dothideomycetidae</taxon>
        <taxon>Dothideales</taxon>
        <taxon>Saccotheciaceae</taxon>
        <taxon>Aureobasidium</taxon>
    </lineage>
</organism>
<dbReference type="AlphaFoldDB" id="A0A9P8GH58"/>
<reference evidence="1" key="1">
    <citation type="journal article" date="2021" name="J Fungi (Basel)">
        <title>Virulence traits and population genomics of the black yeast Aureobasidium melanogenum.</title>
        <authorList>
            <person name="Cernosa A."/>
            <person name="Sun X."/>
            <person name="Gostincar C."/>
            <person name="Fang C."/>
            <person name="Gunde-Cimerman N."/>
            <person name="Song Z."/>
        </authorList>
    </citation>
    <scope>NUCLEOTIDE SEQUENCE</scope>
    <source>
        <strain evidence="1">EXF-8016</strain>
    </source>
</reference>
<feature type="non-terminal residue" evidence="1">
    <location>
        <position position="247"/>
    </location>
</feature>
<proteinExistence type="predicted"/>
<dbReference type="EMBL" id="JAHFYH010000036">
    <property type="protein sequence ID" value="KAH0220719.1"/>
    <property type="molecule type" value="Genomic_DNA"/>
</dbReference>
<accession>A0A9P8GH58</accession>
<evidence type="ECO:0000313" key="2">
    <source>
        <dbReference type="Proteomes" id="UP000767238"/>
    </source>
</evidence>
<sequence>MLASLDDSLRIPYLKLGALRIARTKSTTHPKSGTIRFEDTELIKNARKQTRSDVDDVDEHLRSYAELVVRGMVTAAGHLKESYTTAASLGYKDITASAQDLDVSIDDDATLSTFDLWTILHTDVLEDICGRHPLCGFNYLWLGAIMLTAWAKIEDKLKRLQTPLYTSISGMDQGARRLILMHQIRDGSSEDHKRCAKTIAEVLQSINVFKANCTYWDGCYCLICGKKNCDGEDCTNQSDQADGNPEE</sequence>
<name>A0A9P8GH58_AURME</name>
<protein>
    <submittedName>
        <fullName evidence="1">Uncharacterized protein</fullName>
    </submittedName>
</protein>
<reference evidence="1" key="2">
    <citation type="submission" date="2021-08" db="EMBL/GenBank/DDBJ databases">
        <authorList>
            <person name="Gostincar C."/>
            <person name="Sun X."/>
            <person name="Song Z."/>
            <person name="Gunde-Cimerman N."/>
        </authorList>
    </citation>
    <scope>NUCLEOTIDE SEQUENCE</scope>
    <source>
        <strain evidence="1">EXF-8016</strain>
    </source>
</reference>
<dbReference type="Proteomes" id="UP000767238">
    <property type="component" value="Unassembled WGS sequence"/>
</dbReference>